<feature type="coiled-coil region" evidence="11">
    <location>
        <begin position="119"/>
        <end position="171"/>
    </location>
</feature>
<keyword evidence="14" id="KW-1185">Reference proteome</keyword>
<dbReference type="OrthoDB" id="420884at2759"/>
<dbReference type="PANTHER" id="PTHR12960">
    <property type="entry name" value="GLE-1-RELATED"/>
    <property type="match status" value="1"/>
</dbReference>
<dbReference type="PANTHER" id="PTHR12960:SF0">
    <property type="entry name" value="MRNA EXPORT FACTOR GLE1"/>
    <property type="match status" value="1"/>
</dbReference>
<comment type="subcellular location">
    <subcellularLocation>
        <location evidence="1">Nucleus</location>
        <location evidence="1">Nuclear pore complex</location>
    </subcellularLocation>
</comment>
<dbReference type="GO" id="GO:0016973">
    <property type="term" value="P:poly(A)+ mRNA export from nucleus"/>
    <property type="evidence" value="ECO:0007669"/>
    <property type="project" value="InterPro"/>
</dbReference>
<keyword evidence="4" id="KW-0509">mRNA transport</keyword>
<sequence length="587" mass="67098">MKFAAPRSPSPSPSRSRHRKHANPLRRSTFGVPSDSEDSDDGLSETESSVTTSSDEAAADSEAEEAKPQLRLSRRGRSSKDVDEIEAMVASIRLRATHTDVYEEWENQTRKDAFISARHEQAEMRAKQKETHARLLQEAEKQRAALHQQQVAEVQARLKMFNTQLQKHESQLREFWKQRDKEMWDRVEHAIKIEEDKVKVRLEAERRAREEEERKRKEAEEKARLERERKQQEEEKKRKDEEEMRQLLLRDAQQKQQEEELARQKEQQEQAEAQTRQQAGLTTAKEDWMKARDLLGKLKNKVMRPVKANPQLKQLLNAGRRGVTPKIGQLTNDAESIVRITQLVIQIVNPPPPNASQNLSLSDDRKQVYLATLSALAKAILLQAETEVTAEKRSAIPLGQVTANFLAHLERFPNIFWARLCQRAGAWPIPFVVPGADFDGAPFDAEGAARARGLRRRDEPLGEHLQRVAGMMRVYFTVLAAGAAFERQLDPRFRVQRYWQYFARLLSQPQLLDSPVAAEIIYVALDVFGAKAKEIWGVQWIKVLELLYECATEGINGQQGRLLGGSAPEGIAARTRVQLEIERIMGA</sequence>
<reference evidence="13 14" key="1">
    <citation type="submission" date="2021-08" db="EMBL/GenBank/DDBJ databases">
        <title>Draft Genome Sequence of Phanerochaete sordida strain YK-624.</title>
        <authorList>
            <person name="Mori T."/>
            <person name="Dohra H."/>
            <person name="Suzuki T."/>
            <person name="Kawagishi H."/>
            <person name="Hirai H."/>
        </authorList>
    </citation>
    <scope>NUCLEOTIDE SEQUENCE [LARGE SCALE GENOMIC DNA]</scope>
    <source>
        <strain evidence="13 14">YK-624</strain>
    </source>
</reference>
<dbReference type="GO" id="GO:0000822">
    <property type="term" value="F:inositol hexakisphosphate binding"/>
    <property type="evidence" value="ECO:0007669"/>
    <property type="project" value="TreeGrafter"/>
</dbReference>
<evidence type="ECO:0000256" key="1">
    <source>
        <dbReference type="ARBA" id="ARBA00004567"/>
    </source>
</evidence>
<keyword evidence="6" id="KW-0811">Translocation</keyword>
<evidence type="ECO:0000256" key="11">
    <source>
        <dbReference type="SAM" id="Coils"/>
    </source>
</evidence>
<comment type="similarity">
    <text evidence="2">Belongs to the GLE1 family.</text>
</comment>
<dbReference type="Gene3D" id="1.25.40.510">
    <property type="entry name" value="GLE1-like"/>
    <property type="match status" value="1"/>
</dbReference>
<keyword evidence="7" id="KW-0906">Nuclear pore complex</keyword>
<evidence type="ECO:0000256" key="3">
    <source>
        <dbReference type="ARBA" id="ARBA00022448"/>
    </source>
</evidence>
<feature type="region of interest" description="Disordered" evidence="12">
    <location>
        <begin position="207"/>
        <end position="284"/>
    </location>
</feature>
<gene>
    <name evidence="13" type="ORF">PsYK624_144590</name>
</gene>
<feature type="compositionally biased region" description="Basic and acidic residues" evidence="12">
    <location>
        <begin position="207"/>
        <end position="245"/>
    </location>
</feature>
<dbReference type="GO" id="GO:0044614">
    <property type="term" value="C:nuclear pore cytoplasmic filaments"/>
    <property type="evidence" value="ECO:0007669"/>
    <property type="project" value="TreeGrafter"/>
</dbReference>
<organism evidence="13 14">
    <name type="scientific">Phanerochaete sordida</name>
    <dbReference type="NCBI Taxonomy" id="48140"/>
    <lineage>
        <taxon>Eukaryota</taxon>
        <taxon>Fungi</taxon>
        <taxon>Dikarya</taxon>
        <taxon>Basidiomycota</taxon>
        <taxon>Agaricomycotina</taxon>
        <taxon>Agaricomycetes</taxon>
        <taxon>Polyporales</taxon>
        <taxon>Phanerochaetaceae</taxon>
        <taxon>Phanerochaete</taxon>
    </lineage>
</organism>
<evidence type="ECO:0000256" key="12">
    <source>
        <dbReference type="SAM" id="MobiDB-lite"/>
    </source>
</evidence>
<protein>
    <recommendedName>
        <fullName evidence="9">mRNA export factor GLE1</fullName>
    </recommendedName>
    <alternativeName>
        <fullName evidence="10">Nucleoporin GLE1</fullName>
    </alternativeName>
</protein>
<keyword evidence="5" id="KW-0653">Protein transport</keyword>
<evidence type="ECO:0000256" key="6">
    <source>
        <dbReference type="ARBA" id="ARBA00023010"/>
    </source>
</evidence>
<dbReference type="GO" id="GO:0031369">
    <property type="term" value="F:translation initiation factor binding"/>
    <property type="evidence" value="ECO:0007669"/>
    <property type="project" value="TreeGrafter"/>
</dbReference>
<name>A0A9P3LK75_9APHY</name>
<feature type="compositionally biased region" description="Basic residues" evidence="12">
    <location>
        <begin position="15"/>
        <end position="24"/>
    </location>
</feature>
<dbReference type="GO" id="GO:0015031">
    <property type="term" value="P:protein transport"/>
    <property type="evidence" value="ECO:0007669"/>
    <property type="project" value="UniProtKB-KW"/>
</dbReference>
<dbReference type="Proteomes" id="UP000703269">
    <property type="component" value="Unassembled WGS sequence"/>
</dbReference>
<evidence type="ECO:0000256" key="10">
    <source>
        <dbReference type="ARBA" id="ARBA00029983"/>
    </source>
</evidence>
<evidence type="ECO:0000313" key="14">
    <source>
        <dbReference type="Proteomes" id="UP000703269"/>
    </source>
</evidence>
<evidence type="ECO:0000256" key="2">
    <source>
        <dbReference type="ARBA" id="ARBA00011056"/>
    </source>
</evidence>
<evidence type="ECO:0000256" key="7">
    <source>
        <dbReference type="ARBA" id="ARBA00023132"/>
    </source>
</evidence>
<evidence type="ECO:0000256" key="4">
    <source>
        <dbReference type="ARBA" id="ARBA00022816"/>
    </source>
</evidence>
<evidence type="ECO:0000256" key="9">
    <source>
        <dbReference type="ARBA" id="ARBA00026227"/>
    </source>
</evidence>
<dbReference type="EMBL" id="BPQB01000084">
    <property type="protein sequence ID" value="GJE98233.1"/>
    <property type="molecule type" value="Genomic_DNA"/>
</dbReference>
<feature type="compositionally biased region" description="Basic and acidic residues" evidence="12">
    <location>
        <begin position="252"/>
        <end position="268"/>
    </location>
</feature>
<evidence type="ECO:0000256" key="8">
    <source>
        <dbReference type="ARBA" id="ARBA00023242"/>
    </source>
</evidence>
<proteinExistence type="inferred from homology"/>
<dbReference type="InterPro" id="IPR038506">
    <property type="entry name" value="GLE1-like_sf"/>
</dbReference>
<dbReference type="GO" id="GO:0005737">
    <property type="term" value="C:cytoplasm"/>
    <property type="evidence" value="ECO:0007669"/>
    <property type="project" value="TreeGrafter"/>
</dbReference>
<comment type="caution">
    <text evidence="13">The sequence shown here is derived from an EMBL/GenBank/DDBJ whole genome shotgun (WGS) entry which is preliminary data.</text>
</comment>
<feature type="compositionally biased region" description="Acidic residues" evidence="12">
    <location>
        <begin position="35"/>
        <end position="44"/>
    </location>
</feature>
<keyword evidence="3" id="KW-0813">Transport</keyword>
<feature type="compositionally biased region" description="Low complexity" evidence="12">
    <location>
        <begin position="45"/>
        <end position="56"/>
    </location>
</feature>
<dbReference type="AlphaFoldDB" id="A0A9P3LK75"/>
<keyword evidence="11" id="KW-0175">Coiled coil</keyword>
<accession>A0A9P3LK75</accession>
<feature type="compositionally biased region" description="Low complexity" evidence="12">
    <location>
        <begin position="270"/>
        <end position="279"/>
    </location>
</feature>
<evidence type="ECO:0000256" key="5">
    <source>
        <dbReference type="ARBA" id="ARBA00022927"/>
    </source>
</evidence>
<evidence type="ECO:0000313" key="13">
    <source>
        <dbReference type="EMBL" id="GJE98233.1"/>
    </source>
</evidence>
<dbReference type="InterPro" id="IPR012476">
    <property type="entry name" value="GLE1"/>
</dbReference>
<feature type="region of interest" description="Disordered" evidence="12">
    <location>
        <begin position="1"/>
        <end position="83"/>
    </location>
</feature>
<dbReference type="GO" id="GO:0005543">
    <property type="term" value="F:phospholipid binding"/>
    <property type="evidence" value="ECO:0007669"/>
    <property type="project" value="TreeGrafter"/>
</dbReference>
<keyword evidence="8" id="KW-0539">Nucleus</keyword>
<dbReference type="Pfam" id="PF07817">
    <property type="entry name" value="GLE1"/>
    <property type="match status" value="1"/>
</dbReference>